<accession>A0ACC3TPY5</accession>
<keyword evidence="2" id="KW-1185">Reference proteome</keyword>
<evidence type="ECO:0000313" key="2">
    <source>
        <dbReference type="Proteomes" id="UP001489719"/>
    </source>
</evidence>
<reference evidence="2" key="1">
    <citation type="journal article" date="2024" name="Front. Bioeng. Biotechnol.">
        <title>Genome-scale model development and genomic sequencing of the oleaginous clade Lipomyces.</title>
        <authorList>
            <person name="Czajka J.J."/>
            <person name="Han Y."/>
            <person name="Kim J."/>
            <person name="Mondo S.J."/>
            <person name="Hofstad B.A."/>
            <person name="Robles A."/>
            <person name="Haridas S."/>
            <person name="Riley R."/>
            <person name="LaButti K."/>
            <person name="Pangilinan J."/>
            <person name="Andreopoulos W."/>
            <person name="Lipzen A."/>
            <person name="Yan J."/>
            <person name="Wang M."/>
            <person name="Ng V."/>
            <person name="Grigoriev I.V."/>
            <person name="Spatafora J.W."/>
            <person name="Magnuson J.K."/>
            <person name="Baker S.E."/>
            <person name="Pomraning K.R."/>
        </authorList>
    </citation>
    <scope>NUCLEOTIDE SEQUENCE [LARGE SCALE GENOMIC DNA]</scope>
    <source>
        <strain evidence="2">CBS 10300</strain>
    </source>
</reference>
<gene>
    <name evidence="1" type="ORF">V1517DRAFT_322244</name>
</gene>
<organism evidence="1 2">
    <name type="scientific">Lipomyces orientalis</name>
    <dbReference type="NCBI Taxonomy" id="1233043"/>
    <lineage>
        <taxon>Eukaryota</taxon>
        <taxon>Fungi</taxon>
        <taxon>Dikarya</taxon>
        <taxon>Ascomycota</taxon>
        <taxon>Saccharomycotina</taxon>
        <taxon>Lipomycetes</taxon>
        <taxon>Lipomycetales</taxon>
        <taxon>Lipomycetaceae</taxon>
        <taxon>Lipomyces</taxon>
    </lineage>
</organism>
<protein>
    <submittedName>
        <fullName evidence="1">Uncharacterized protein</fullName>
    </submittedName>
</protein>
<sequence>MEGLLNFWRCLPAEVADPRGERYAGEKTEEVTASGLLLAKSVRVRICSQIHETFNLPLPFQPLQEPCRFFASWLVGLPRPSAQVPHPRRPRRPLPPPRLPLWPLYLHFQSCLACHWVRLPPPLPPPVPHHHPPPLLLLPPLPPLPPLLPRLQKHQDQYPRTLLPLLPHQKGEPIISSQQPIPWYLSPPQLPPWQSHNNQLHGSKITSSSSSGSPRLRDIPINEIVVGVNNQLKGEGGGG</sequence>
<evidence type="ECO:0000313" key="1">
    <source>
        <dbReference type="EMBL" id="KAK9322836.1"/>
    </source>
</evidence>
<comment type="caution">
    <text evidence="1">The sequence shown here is derived from an EMBL/GenBank/DDBJ whole genome shotgun (WGS) entry which is preliminary data.</text>
</comment>
<dbReference type="Proteomes" id="UP001489719">
    <property type="component" value="Unassembled WGS sequence"/>
</dbReference>
<name>A0ACC3TPY5_9ASCO</name>
<dbReference type="EMBL" id="MU970070">
    <property type="protein sequence ID" value="KAK9322836.1"/>
    <property type="molecule type" value="Genomic_DNA"/>
</dbReference>
<proteinExistence type="predicted"/>